<sequence>MCGITLTVTPASSPEEVASWVARYERAYREESAALSADQVPRPNGIDAGPGENDPQVQAMISRWAGFTPSTVEVVSAVVRRFRALGYTLALPDSRSDTDSNSTYLRVLRPDGENLGNMNSTSLLFTSSKTVAEGKANITHNSRGYPLVRWATPGALETAVEVANQFLAA</sequence>
<dbReference type="RefSeq" id="WP_274233517.1">
    <property type="nucleotide sequence ID" value="NZ_BAABHQ010000010.1"/>
</dbReference>
<evidence type="ECO:0000313" key="3">
    <source>
        <dbReference type="Proteomes" id="UP001500457"/>
    </source>
</evidence>
<evidence type="ECO:0000313" key="2">
    <source>
        <dbReference type="EMBL" id="GAA4882558.1"/>
    </source>
</evidence>
<feature type="region of interest" description="Disordered" evidence="1">
    <location>
        <begin position="32"/>
        <end position="55"/>
    </location>
</feature>
<proteinExistence type="predicted"/>
<comment type="caution">
    <text evidence="2">The sequence shown here is derived from an EMBL/GenBank/DDBJ whole genome shotgun (WGS) entry which is preliminary data.</text>
</comment>
<name>A0ABP9EQ19_9PSEU</name>
<accession>A0ABP9EQ19</accession>
<dbReference type="EMBL" id="BAABHQ010000010">
    <property type="protein sequence ID" value="GAA4882558.1"/>
    <property type="molecule type" value="Genomic_DNA"/>
</dbReference>
<dbReference type="Proteomes" id="UP001500457">
    <property type="component" value="Unassembled WGS sequence"/>
</dbReference>
<gene>
    <name evidence="2" type="ORF">GCM10023203_37810</name>
</gene>
<organism evidence="2 3">
    <name type="scientific">Actinomycetospora straminea</name>
    <dbReference type="NCBI Taxonomy" id="663607"/>
    <lineage>
        <taxon>Bacteria</taxon>
        <taxon>Bacillati</taxon>
        <taxon>Actinomycetota</taxon>
        <taxon>Actinomycetes</taxon>
        <taxon>Pseudonocardiales</taxon>
        <taxon>Pseudonocardiaceae</taxon>
        <taxon>Actinomycetospora</taxon>
    </lineage>
</organism>
<protein>
    <submittedName>
        <fullName evidence="2">Uncharacterized protein</fullName>
    </submittedName>
</protein>
<evidence type="ECO:0000256" key="1">
    <source>
        <dbReference type="SAM" id="MobiDB-lite"/>
    </source>
</evidence>
<reference evidence="3" key="1">
    <citation type="journal article" date="2019" name="Int. J. Syst. Evol. Microbiol.">
        <title>The Global Catalogue of Microorganisms (GCM) 10K type strain sequencing project: providing services to taxonomists for standard genome sequencing and annotation.</title>
        <authorList>
            <consortium name="The Broad Institute Genomics Platform"/>
            <consortium name="The Broad Institute Genome Sequencing Center for Infectious Disease"/>
            <person name="Wu L."/>
            <person name="Ma J."/>
        </authorList>
    </citation>
    <scope>NUCLEOTIDE SEQUENCE [LARGE SCALE GENOMIC DNA]</scope>
    <source>
        <strain evidence="3">JCM 17983</strain>
    </source>
</reference>
<keyword evidence="3" id="KW-1185">Reference proteome</keyword>